<keyword evidence="2" id="KW-0805">Transcription regulation</keyword>
<dbReference type="Proteomes" id="UP000796880">
    <property type="component" value="Unassembled WGS sequence"/>
</dbReference>
<evidence type="ECO:0000256" key="1">
    <source>
        <dbReference type="ARBA" id="ARBA00004123"/>
    </source>
</evidence>
<dbReference type="PANTHER" id="PTHR31920">
    <property type="entry name" value="B3 DOMAIN-CONTAINING"/>
    <property type="match status" value="1"/>
</dbReference>
<feature type="domain" description="TF-B3" evidence="7">
    <location>
        <begin position="30"/>
        <end position="123"/>
    </location>
</feature>
<dbReference type="Pfam" id="PF02362">
    <property type="entry name" value="B3"/>
    <property type="match status" value="1"/>
</dbReference>
<dbReference type="PROSITE" id="PS50863">
    <property type="entry name" value="B3"/>
    <property type="match status" value="1"/>
</dbReference>
<sequence length="447" mass="49794">MRHRKGACAECTRKCLHIHGKNDDSSPAVNSFFKVMIGQKFSEVLFLPPKFARLLPDMVNQKAILEDSSGFRWDVTISNVDGSSAFLQGWDDFSLAHNVKVGDFLVFDYIMKSHFFVKIYDKTGCEKKLNSSERHNQRKRRRDDKKIVIDGSCHTIDTSLSNEQGSSSSHLSGLNGKKSKGLNKVNDVEEEPIATQNINERCEFVSKAENIDEMYLMMNRDLEAQQGEDRGPIIDLFSFEMWNNSGGGGINRVSGTDESFPQYVDSSMVSQNEVLMIDNKPMAKEVDEEVFMISKFSIAVPSDGSNQEMIEMDNSSKEMDRKFISDNNPSIDKTSVNLLPIFENPEENGESVPDMLNREFSNCQLAEGSGKASSTSEPLSANAQDELSQKAGCVINYTCQSAEKKCTRTSESFDAPASVGTQNCLSDQIMKAAKKELVDNISDPCSQ</sequence>
<feature type="region of interest" description="Disordered" evidence="6">
    <location>
        <begin position="158"/>
        <end position="184"/>
    </location>
</feature>
<comment type="subcellular location">
    <subcellularLocation>
        <location evidence="1">Nucleus</location>
    </subcellularLocation>
</comment>
<organism evidence="8 9">
    <name type="scientific">Rhamnella rubrinervis</name>
    <dbReference type="NCBI Taxonomy" id="2594499"/>
    <lineage>
        <taxon>Eukaryota</taxon>
        <taxon>Viridiplantae</taxon>
        <taxon>Streptophyta</taxon>
        <taxon>Embryophyta</taxon>
        <taxon>Tracheophyta</taxon>
        <taxon>Spermatophyta</taxon>
        <taxon>Magnoliopsida</taxon>
        <taxon>eudicotyledons</taxon>
        <taxon>Gunneridae</taxon>
        <taxon>Pentapetalae</taxon>
        <taxon>rosids</taxon>
        <taxon>fabids</taxon>
        <taxon>Rosales</taxon>
        <taxon>Rhamnaceae</taxon>
        <taxon>rhamnoid group</taxon>
        <taxon>Rhamneae</taxon>
        <taxon>Rhamnella</taxon>
    </lineage>
</organism>
<dbReference type="SMART" id="SM01019">
    <property type="entry name" value="B3"/>
    <property type="match status" value="1"/>
</dbReference>
<dbReference type="InterPro" id="IPR003340">
    <property type="entry name" value="B3_DNA-bd"/>
</dbReference>
<keyword evidence="4" id="KW-0804">Transcription</keyword>
<evidence type="ECO:0000259" key="7">
    <source>
        <dbReference type="PROSITE" id="PS50863"/>
    </source>
</evidence>
<accession>A0A8K0DT73</accession>
<dbReference type="EMBL" id="VOIH02000009">
    <property type="protein sequence ID" value="KAF3436805.1"/>
    <property type="molecule type" value="Genomic_DNA"/>
</dbReference>
<evidence type="ECO:0000313" key="9">
    <source>
        <dbReference type="Proteomes" id="UP000796880"/>
    </source>
</evidence>
<evidence type="ECO:0000256" key="3">
    <source>
        <dbReference type="ARBA" id="ARBA00023125"/>
    </source>
</evidence>
<evidence type="ECO:0000256" key="5">
    <source>
        <dbReference type="ARBA" id="ARBA00023242"/>
    </source>
</evidence>
<dbReference type="SUPFAM" id="SSF101936">
    <property type="entry name" value="DNA-binding pseudobarrel domain"/>
    <property type="match status" value="1"/>
</dbReference>
<dbReference type="CDD" id="cd10017">
    <property type="entry name" value="B3_DNA"/>
    <property type="match status" value="1"/>
</dbReference>
<dbReference type="GO" id="GO:0005634">
    <property type="term" value="C:nucleus"/>
    <property type="evidence" value="ECO:0007669"/>
    <property type="project" value="UniProtKB-SubCell"/>
</dbReference>
<comment type="caution">
    <text evidence="8">The sequence shown here is derived from an EMBL/GenBank/DDBJ whole genome shotgun (WGS) entry which is preliminary data.</text>
</comment>
<name>A0A8K0DT73_9ROSA</name>
<dbReference type="PANTHER" id="PTHR31920:SF135">
    <property type="entry name" value="B3 DOMAIN-CONTAINING PROTEIN OS03G0621600-RELATED"/>
    <property type="match status" value="1"/>
</dbReference>
<keyword evidence="9" id="KW-1185">Reference proteome</keyword>
<gene>
    <name evidence="8" type="ORF">FNV43_RR19558</name>
</gene>
<dbReference type="GO" id="GO:0003677">
    <property type="term" value="F:DNA binding"/>
    <property type="evidence" value="ECO:0007669"/>
    <property type="project" value="UniProtKB-KW"/>
</dbReference>
<proteinExistence type="predicted"/>
<keyword evidence="3" id="KW-0238">DNA-binding</keyword>
<protein>
    <recommendedName>
        <fullName evidence="7">TF-B3 domain-containing protein</fullName>
    </recommendedName>
</protein>
<dbReference type="AlphaFoldDB" id="A0A8K0DT73"/>
<reference evidence="8" key="1">
    <citation type="submission" date="2020-03" db="EMBL/GenBank/DDBJ databases">
        <title>A high-quality chromosome-level genome assembly of a woody plant with both climbing and erect habits, Rhamnella rubrinervis.</title>
        <authorList>
            <person name="Lu Z."/>
            <person name="Yang Y."/>
            <person name="Zhu X."/>
            <person name="Sun Y."/>
        </authorList>
    </citation>
    <scope>NUCLEOTIDE SEQUENCE</scope>
    <source>
        <strain evidence="8">BYM</strain>
        <tissue evidence="8">Leaf</tissue>
    </source>
</reference>
<evidence type="ECO:0000256" key="4">
    <source>
        <dbReference type="ARBA" id="ARBA00023163"/>
    </source>
</evidence>
<evidence type="ECO:0000313" key="8">
    <source>
        <dbReference type="EMBL" id="KAF3436805.1"/>
    </source>
</evidence>
<dbReference type="OrthoDB" id="1179824at2759"/>
<evidence type="ECO:0000256" key="6">
    <source>
        <dbReference type="SAM" id="MobiDB-lite"/>
    </source>
</evidence>
<dbReference type="InterPro" id="IPR050655">
    <property type="entry name" value="Plant_B3_domain"/>
</dbReference>
<evidence type="ECO:0000256" key="2">
    <source>
        <dbReference type="ARBA" id="ARBA00023015"/>
    </source>
</evidence>
<dbReference type="Gene3D" id="2.40.330.10">
    <property type="entry name" value="DNA-binding pseudobarrel domain"/>
    <property type="match status" value="1"/>
</dbReference>
<dbReference type="InterPro" id="IPR015300">
    <property type="entry name" value="DNA-bd_pseudobarrel_sf"/>
</dbReference>
<feature type="compositionally biased region" description="Low complexity" evidence="6">
    <location>
        <begin position="159"/>
        <end position="176"/>
    </location>
</feature>
<keyword evidence="5" id="KW-0539">Nucleus</keyword>